<feature type="transmembrane region" description="Helical" evidence="9">
    <location>
        <begin position="48"/>
        <end position="70"/>
    </location>
</feature>
<dbReference type="GO" id="GO:0005787">
    <property type="term" value="C:signal peptidase complex"/>
    <property type="evidence" value="ECO:0007669"/>
    <property type="project" value="InterPro"/>
</dbReference>
<accession>A0A167F3P4</accession>
<dbReference type="GO" id="GO:0045047">
    <property type="term" value="P:protein targeting to ER"/>
    <property type="evidence" value="ECO:0007669"/>
    <property type="project" value="TreeGrafter"/>
</dbReference>
<dbReference type="AlphaFoldDB" id="A0A167F3P4"/>
<evidence type="ECO:0000313" key="11">
    <source>
        <dbReference type="Proteomes" id="UP000189580"/>
    </source>
</evidence>
<dbReference type="RefSeq" id="XP_018737265.1">
    <property type="nucleotide sequence ID" value="XM_018879338.1"/>
</dbReference>
<protein>
    <recommendedName>
        <fullName evidence="3">Signal peptidase complex subunit 1</fullName>
    </recommendedName>
</protein>
<evidence type="ECO:0000313" key="10">
    <source>
        <dbReference type="EMBL" id="ANB14788.1"/>
    </source>
</evidence>
<keyword evidence="5" id="KW-0256">Endoplasmic reticulum</keyword>
<evidence type="ECO:0000256" key="8">
    <source>
        <dbReference type="ARBA" id="ARBA00045204"/>
    </source>
</evidence>
<evidence type="ECO:0000256" key="9">
    <source>
        <dbReference type="SAM" id="Phobius"/>
    </source>
</evidence>
<evidence type="ECO:0000256" key="3">
    <source>
        <dbReference type="ARBA" id="ARBA00017059"/>
    </source>
</evidence>
<keyword evidence="7 9" id="KW-0472">Membrane</keyword>
<dbReference type="GeneID" id="30034301"/>
<sequence length="95" mass="10559">MDQLNHLIEGTIDFEGQKTVEKVATVGLTIGAIVSFILGYLFQDILYTVYSFGGFFAVVLLATVPAFPFYNKNPVRYQEVVSKLPVNIQIGEVKN</sequence>
<evidence type="ECO:0000256" key="1">
    <source>
        <dbReference type="ARBA" id="ARBA00004477"/>
    </source>
</evidence>
<dbReference type="PANTHER" id="PTHR13202:SF0">
    <property type="entry name" value="SIGNAL PEPTIDASE COMPLEX SUBUNIT 1"/>
    <property type="match status" value="1"/>
</dbReference>
<feature type="transmembrane region" description="Helical" evidence="9">
    <location>
        <begin position="23"/>
        <end position="42"/>
    </location>
</feature>
<organism evidence="10 11">
    <name type="scientific">Sugiyamaella lignohabitans</name>
    <dbReference type="NCBI Taxonomy" id="796027"/>
    <lineage>
        <taxon>Eukaryota</taxon>
        <taxon>Fungi</taxon>
        <taxon>Dikarya</taxon>
        <taxon>Ascomycota</taxon>
        <taxon>Saccharomycotina</taxon>
        <taxon>Dipodascomycetes</taxon>
        <taxon>Dipodascales</taxon>
        <taxon>Trichomonascaceae</taxon>
        <taxon>Sugiyamaella</taxon>
    </lineage>
</organism>
<dbReference type="InterPro" id="IPR009542">
    <property type="entry name" value="Spc1/SPCS1"/>
</dbReference>
<comment type="subcellular location">
    <subcellularLocation>
        <location evidence="1">Endoplasmic reticulum membrane</location>
        <topology evidence="1">Multi-pass membrane protein</topology>
    </subcellularLocation>
</comment>
<evidence type="ECO:0000256" key="2">
    <source>
        <dbReference type="ARBA" id="ARBA00005245"/>
    </source>
</evidence>
<dbReference type="OrthoDB" id="263893at2759"/>
<proteinExistence type="inferred from homology"/>
<dbReference type="Pfam" id="PF06645">
    <property type="entry name" value="SPC12"/>
    <property type="match status" value="1"/>
</dbReference>
<evidence type="ECO:0000256" key="4">
    <source>
        <dbReference type="ARBA" id="ARBA00022692"/>
    </source>
</evidence>
<reference evidence="10 11" key="1">
    <citation type="submission" date="2016-02" db="EMBL/GenBank/DDBJ databases">
        <title>Complete genome sequence and transcriptome regulation of the pentose utilising yeast Sugiyamaella lignohabitans.</title>
        <authorList>
            <person name="Bellasio M."/>
            <person name="Peymann A."/>
            <person name="Valli M."/>
            <person name="Sipitzky M."/>
            <person name="Graf A."/>
            <person name="Sauer M."/>
            <person name="Marx H."/>
            <person name="Mattanovich D."/>
        </authorList>
    </citation>
    <scope>NUCLEOTIDE SEQUENCE [LARGE SCALE GENOMIC DNA]</scope>
    <source>
        <strain evidence="10 11">CBS 10342</strain>
    </source>
</reference>
<evidence type="ECO:0000256" key="7">
    <source>
        <dbReference type="ARBA" id="ARBA00023136"/>
    </source>
</evidence>
<keyword evidence="11" id="KW-1185">Reference proteome</keyword>
<comment type="function">
    <text evidence="8">Component of the signal peptidase complex (SPC) which catalyzes the cleavage of N-terminal signal sequences from nascent proteins as they are translocated into the lumen of the endoplasmic reticulum. Dispensable for SPC enzymatic activity.</text>
</comment>
<evidence type="ECO:0000256" key="5">
    <source>
        <dbReference type="ARBA" id="ARBA00022824"/>
    </source>
</evidence>
<dbReference type="Proteomes" id="UP000189580">
    <property type="component" value="Chromosome b"/>
</dbReference>
<dbReference type="KEGG" id="slb:AWJ20_2395"/>
<evidence type="ECO:0000256" key="6">
    <source>
        <dbReference type="ARBA" id="ARBA00022989"/>
    </source>
</evidence>
<keyword evidence="4 9" id="KW-0812">Transmembrane</keyword>
<dbReference type="EMBL" id="CP014503">
    <property type="protein sequence ID" value="ANB14788.1"/>
    <property type="molecule type" value="Genomic_DNA"/>
</dbReference>
<gene>
    <name evidence="10" type="primary">SPC1</name>
    <name evidence="10" type="ORF">AWJ20_2395</name>
</gene>
<dbReference type="GO" id="GO:0006465">
    <property type="term" value="P:signal peptide processing"/>
    <property type="evidence" value="ECO:0007669"/>
    <property type="project" value="InterPro"/>
</dbReference>
<keyword evidence="6 9" id="KW-1133">Transmembrane helix</keyword>
<name>A0A167F3P4_9ASCO</name>
<dbReference type="PANTHER" id="PTHR13202">
    <property type="entry name" value="MICROSOMAL SIGNAL PEPTIDASE 12 KDA SUBUNIT"/>
    <property type="match status" value="1"/>
</dbReference>
<comment type="similarity">
    <text evidence="2">Belongs to the SPCS1 family.</text>
</comment>